<gene>
    <name evidence="1" type="ORF">POM88_021072</name>
</gene>
<organism evidence="1 2">
    <name type="scientific">Heracleum sosnowskyi</name>
    <dbReference type="NCBI Taxonomy" id="360622"/>
    <lineage>
        <taxon>Eukaryota</taxon>
        <taxon>Viridiplantae</taxon>
        <taxon>Streptophyta</taxon>
        <taxon>Embryophyta</taxon>
        <taxon>Tracheophyta</taxon>
        <taxon>Spermatophyta</taxon>
        <taxon>Magnoliopsida</taxon>
        <taxon>eudicotyledons</taxon>
        <taxon>Gunneridae</taxon>
        <taxon>Pentapetalae</taxon>
        <taxon>asterids</taxon>
        <taxon>campanulids</taxon>
        <taxon>Apiales</taxon>
        <taxon>Apiaceae</taxon>
        <taxon>Apioideae</taxon>
        <taxon>apioid superclade</taxon>
        <taxon>Tordylieae</taxon>
        <taxon>Tordyliinae</taxon>
        <taxon>Heracleum</taxon>
    </lineage>
</organism>
<keyword evidence="2" id="KW-1185">Reference proteome</keyword>
<evidence type="ECO:0000313" key="2">
    <source>
        <dbReference type="Proteomes" id="UP001237642"/>
    </source>
</evidence>
<name>A0AAD8IF45_9APIA</name>
<comment type="caution">
    <text evidence="1">The sequence shown here is derived from an EMBL/GenBank/DDBJ whole genome shotgun (WGS) entry which is preliminary data.</text>
</comment>
<proteinExistence type="predicted"/>
<dbReference type="AlphaFoldDB" id="A0AAD8IF45"/>
<protein>
    <submittedName>
        <fullName evidence="1">Uncharacterized protein</fullName>
    </submittedName>
</protein>
<evidence type="ECO:0000313" key="1">
    <source>
        <dbReference type="EMBL" id="KAK1383337.1"/>
    </source>
</evidence>
<reference evidence="1" key="1">
    <citation type="submission" date="2023-02" db="EMBL/GenBank/DDBJ databases">
        <title>Genome of toxic invasive species Heracleum sosnowskyi carries increased number of genes despite the absence of recent whole-genome duplications.</title>
        <authorList>
            <person name="Schelkunov M."/>
            <person name="Shtratnikova V."/>
            <person name="Makarenko M."/>
            <person name="Klepikova A."/>
            <person name="Omelchenko D."/>
            <person name="Novikova G."/>
            <person name="Obukhova E."/>
            <person name="Bogdanov V."/>
            <person name="Penin A."/>
            <person name="Logacheva M."/>
        </authorList>
    </citation>
    <scope>NUCLEOTIDE SEQUENCE</scope>
    <source>
        <strain evidence="1">Hsosn_3</strain>
        <tissue evidence="1">Leaf</tissue>
    </source>
</reference>
<dbReference type="EMBL" id="JAUIZM010000005">
    <property type="protein sequence ID" value="KAK1383337.1"/>
    <property type="molecule type" value="Genomic_DNA"/>
</dbReference>
<dbReference type="Proteomes" id="UP001237642">
    <property type="component" value="Unassembled WGS sequence"/>
</dbReference>
<accession>A0AAD8IF45</accession>
<reference evidence="1" key="2">
    <citation type="submission" date="2023-05" db="EMBL/GenBank/DDBJ databases">
        <authorList>
            <person name="Schelkunov M.I."/>
        </authorList>
    </citation>
    <scope>NUCLEOTIDE SEQUENCE</scope>
    <source>
        <strain evidence="1">Hsosn_3</strain>
        <tissue evidence="1">Leaf</tissue>
    </source>
</reference>
<sequence>MCRYIYLKGGGIQFSGISDSPKYPLIDGISAKVRSQNISDDLTSLEGAKHDIGEGYENNKENKYITQEKRSRKWKLIKRISEGIGCRLKVRNDAEVKKQVLNVLSENDVQYTWKRLRWVIGEVGYEGKLDHTRVVIKFLISVTNGRFSLPHASCFLSYTFGVPNEAYQGNHVIALERYAHPETKKKATALLEQENTPINALEQPETETQELSDYNITKQDSETKKQDSQEVLEKNQEFVVSSELITYKLDNRLLIQMQQPVLMRHM</sequence>